<dbReference type="EMBL" id="JBANMG010000002">
    <property type="protein sequence ID" value="KAK6956591.1"/>
    <property type="molecule type" value="Genomic_DNA"/>
</dbReference>
<sequence>MKAQNDELSVALLVILLNIIMKDFSEAWPGEAQAKYRLCNMCEAIDLEALLCDETSHKAVGRISKYSDPDCPFCSIVSEAVDRAWGIVDKKLAAGCELFIQSRSPLSIQENGRTHHPQPRLLLATDREPPKFHHNQMPLRQVDREKRGYIIAEIESLPNDGSVVNYLPRREIGKQIDITLVKGWLDECQEHQHSKDQRLGNDLFQSRAPFRLIDVDKNCIAEKYERCDYVALSYVWGDTPTILDFESKDQTMTPILVACRKNIKHLKDENSLSESETGPQLKARIPRTVRDAMEFTRRIGMRYLWVDTLCIIQNDGKNMAQLIAQMGDIYNSAAVTIIAAAGRNSDAGLSGISPRAGRPIKPVILITSSGTVLSLSVCLSSLCEEVRRETWNTRGWTFQEQSLSQRCLYFTADEVFFNCAECQRREGYDYAVKGGINRNIEIEVRTGPPWWKRNLRRDLDPTPYHYLGSTGGGELDAQTYQTAVQEYTRKNLTYSDDIFNAFEGIFNRSEVTSTNPSEKLSIRQAQAIPSHLLYRALLWFPLPKAKRRGPSRVMGPIGGSTEKFSLWSWVSWDGPVEFVFADNLWLPRKISQAPVKRVPLHVPIVRWYYGGSKLRHWTTDVWKTACEAQDCDTVSEFASKEVDRTRDYLRSRVGIDVKALIDGPSGKRIKLFHRLSCGELGFFAPYVEARQFHVTIDPGSQVGKLEVSGHLGEFRFDEGDELIDELVPIVAANVTRSTDAQSILLGLTTRRGVSRRVGLGYVYYTDKDLPKPQWGYKFFKLK</sequence>
<proteinExistence type="predicted"/>
<comment type="caution">
    <text evidence="3">The sequence shown here is derived from an EMBL/GenBank/DDBJ whole genome shotgun (WGS) entry which is preliminary data.</text>
</comment>
<dbReference type="InterPro" id="IPR010730">
    <property type="entry name" value="HET"/>
</dbReference>
<dbReference type="AlphaFoldDB" id="A0AAX6MWM3"/>
<name>A0AAX6MWM3_9PEZI</name>
<protein>
    <recommendedName>
        <fullName evidence="2">Heterokaryon incompatibility domain-containing protein</fullName>
    </recommendedName>
</protein>
<dbReference type="Proteomes" id="UP001369815">
    <property type="component" value="Unassembled WGS sequence"/>
</dbReference>
<dbReference type="Pfam" id="PF06985">
    <property type="entry name" value="HET"/>
    <property type="match status" value="1"/>
</dbReference>
<dbReference type="PANTHER" id="PTHR33112:SF12">
    <property type="entry name" value="HETEROKARYON INCOMPATIBILITY DOMAIN-CONTAINING PROTEIN"/>
    <property type="match status" value="1"/>
</dbReference>
<evidence type="ECO:0000313" key="3">
    <source>
        <dbReference type="EMBL" id="KAK6956591.1"/>
    </source>
</evidence>
<evidence type="ECO:0000259" key="2">
    <source>
        <dbReference type="Pfam" id="PF06985"/>
    </source>
</evidence>
<keyword evidence="4" id="KW-1185">Reference proteome</keyword>
<feature type="domain" description="Heterokaryon incompatibility" evidence="2">
    <location>
        <begin position="229"/>
        <end position="400"/>
    </location>
</feature>
<feature type="signal peptide" evidence="1">
    <location>
        <begin position="1"/>
        <end position="27"/>
    </location>
</feature>
<evidence type="ECO:0000313" key="4">
    <source>
        <dbReference type="Proteomes" id="UP001369815"/>
    </source>
</evidence>
<keyword evidence="1" id="KW-0732">Signal</keyword>
<dbReference type="PANTHER" id="PTHR33112">
    <property type="entry name" value="DOMAIN PROTEIN, PUTATIVE-RELATED"/>
    <property type="match status" value="1"/>
</dbReference>
<evidence type="ECO:0000256" key="1">
    <source>
        <dbReference type="SAM" id="SignalP"/>
    </source>
</evidence>
<gene>
    <name evidence="3" type="ORF">Daesc_001870</name>
</gene>
<accession>A0AAX6MWM3</accession>
<reference evidence="3 4" key="1">
    <citation type="journal article" date="2024" name="Front Chem Biol">
        <title>Unveiling the potential of Daldinia eschscholtzii MFLUCC 19-0629 through bioactivity and bioinformatics studies for enhanced sustainable agriculture production.</title>
        <authorList>
            <person name="Brooks S."/>
            <person name="Weaver J.A."/>
            <person name="Klomchit A."/>
            <person name="Alharthi S.A."/>
            <person name="Onlamun T."/>
            <person name="Nurani R."/>
            <person name="Vong T.K."/>
            <person name="Alberti F."/>
            <person name="Greco C."/>
        </authorList>
    </citation>
    <scope>NUCLEOTIDE SEQUENCE [LARGE SCALE GENOMIC DNA]</scope>
    <source>
        <strain evidence="3">MFLUCC 19-0629</strain>
    </source>
</reference>
<feature type="chain" id="PRO_5043579120" description="Heterokaryon incompatibility domain-containing protein" evidence="1">
    <location>
        <begin position="28"/>
        <end position="782"/>
    </location>
</feature>
<organism evidence="3 4">
    <name type="scientific">Daldinia eschscholtzii</name>
    <dbReference type="NCBI Taxonomy" id="292717"/>
    <lineage>
        <taxon>Eukaryota</taxon>
        <taxon>Fungi</taxon>
        <taxon>Dikarya</taxon>
        <taxon>Ascomycota</taxon>
        <taxon>Pezizomycotina</taxon>
        <taxon>Sordariomycetes</taxon>
        <taxon>Xylariomycetidae</taxon>
        <taxon>Xylariales</taxon>
        <taxon>Hypoxylaceae</taxon>
        <taxon>Daldinia</taxon>
    </lineage>
</organism>